<dbReference type="InterPro" id="IPR036400">
    <property type="entry name" value="Cyt_B5-like_heme/steroid_sf"/>
</dbReference>
<evidence type="ECO:0000256" key="4">
    <source>
        <dbReference type="ARBA" id="ARBA00038168"/>
    </source>
</evidence>
<dbReference type="STRING" id="1220926.S2JC82"/>
<dbReference type="Proteomes" id="UP000014254">
    <property type="component" value="Unassembled WGS sequence"/>
</dbReference>
<evidence type="ECO:0000256" key="3">
    <source>
        <dbReference type="ARBA" id="ARBA00023004"/>
    </source>
</evidence>
<dbReference type="SUPFAM" id="SSF55856">
    <property type="entry name" value="Cytochrome b5-like heme/steroid binding domain"/>
    <property type="match status" value="1"/>
</dbReference>
<gene>
    <name evidence="7" type="ORF">HMPREF1544_07187</name>
</gene>
<evidence type="ECO:0000256" key="1">
    <source>
        <dbReference type="ARBA" id="ARBA00022617"/>
    </source>
</evidence>
<dbReference type="OrthoDB" id="260519at2759"/>
<organism evidence="7 8">
    <name type="scientific">Mucor circinelloides f. circinelloides (strain 1006PhL)</name>
    <name type="common">Mucormycosis agent</name>
    <name type="synonym">Calyptromyces circinelloides</name>
    <dbReference type="NCBI Taxonomy" id="1220926"/>
    <lineage>
        <taxon>Eukaryota</taxon>
        <taxon>Fungi</taxon>
        <taxon>Fungi incertae sedis</taxon>
        <taxon>Mucoromycota</taxon>
        <taxon>Mucoromycotina</taxon>
        <taxon>Mucoromycetes</taxon>
        <taxon>Mucorales</taxon>
        <taxon>Mucorineae</taxon>
        <taxon>Mucoraceae</taxon>
        <taxon>Mucor</taxon>
    </lineage>
</organism>
<comment type="similarity">
    <text evidence="4 5">Belongs to the cytochrome b5 family.</text>
</comment>
<protein>
    <recommendedName>
        <fullName evidence="6">Cytochrome b5 heme-binding domain-containing protein</fullName>
    </recommendedName>
</protein>
<dbReference type="Pfam" id="PF00173">
    <property type="entry name" value="Cyt-b5"/>
    <property type="match status" value="1"/>
</dbReference>
<accession>S2JC82</accession>
<evidence type="ECO:0000259" key="6">
    <source>
        <dbReference type="PROSITE" id="PS50255"/>
    </source>
</evidence>
<dbReference type="Gene3D" id="3.10.120.10">
    <property type="entry name" value="Cytochrome b5-like heme/steroid binding domain"/>
    <property type="match status" value="1"/>
</dbReference>
<dbReference type="PROSITE" id="PS00191">
    <property type="entry name" value="CYTOCHROME_B5_1"/>
    <property type="match status" value="1"/>
</dbReference>
<evidence type="ECO:0000256" key="2">
    <source>
        <dbReference type="ARBA" id="ARBA00022723"/>
    </source>
</evidence>
<dbReference type="SMART" id="SM01117">
    <property type="entry name" value="Cyt-b5"/>
    <property type="match status" value="1"/>
</dbReference>
<evidence type="ECO:0000256" key="5">
    <source>
        <dbReference type="RuleBase" id="RU362121"/>
    </source>
</evidence>
<evidence type="ECO:0000313" key="8">
    <source>
        <dbReference type="Proteomes" id="UP000014254"/>
    </source>
</evidence>
<dbReference type="GO" id="GO:0016020">
    <property type="term" value="C:membrane"/>
    <property type="evidence" value="ECO:0007669"/>
    <property type="project" value="TreeGrafter"/>
</dbReference>
<dbReference type="PANTHER" id="PTHR19359">
    <property type="entry name" value="CYTOCHROME B5"/>
    <property type="match status" value="1"/>
</dbReference>
<dbReference type="PRINTS" id="PR00363">
    <property type="entry name" value="CYTOCHROMEB5"/>
</dbReference>
<dbReference type="InterPro" id="IPR001199">
    <property type="entry name" value="Cyt_B5-like_heme/steroid-bd"/>
</dbReference>
<proteinExistence type="inferred from homology"/>
<keyword evidence="2 5" id="KW-0479">Metal-binding</keyword>
<dbReference type="GO" id="GO:0020037">
    <property type="term" value="F:heme binding"/>
    <property type="evidence" value="ECO:0007669"/>
    <property type="project" value="UniProtKB-UniRule"/>
</dbReference>
<dbReference type="InterPro" id="IPR018506">
    <property type="entry name" value="Cyt_B5_heme-BS"/>
</dbReference>
<dbReference type="EMBL" id="KE123998">
    <property type="protein sequence ID" value="EPB86027.1"/>
    <property type="molecule type" value="Genomic_DNA"/>
</dbReference>
<dbReference type="InParanoid" id="S2JC82"/>
<evidence type="ECO:0000313" key="7">
    <source>
        <dbReference type="EMBL" id="EPB86027.1"/>
    </source>
</evidence>
<dbReference type="VEuPathDB" id="FungiDB:HMPREF1544_07187"/>
<keyword evidence="3 5" id="KW-0408">Iron</keyword>
<keyword evidence="1 5" id="KW-0349">Heme</keyword>
<sequence>MSTSGKKRFSIWVPQCLAIYLTHHFLPIVSPEPQIFTRKEFEKINQAVKDGDSDAKKFIIIDNKLYDVTEFVEDHPGGANVLLTHVGKDASGK</sequence>
<keyword evidence="8" id="KW-1185">Reference proteome</keyword>
<name>S2JC82_MUCC1</name>
<feature type="domain" description="Cytochrome b5 heme-binding" evidence="6">
    <location>
        <begin position="33"/>
        <end position="93"/>
    </location>
</feature>
<dbReference type="GO" id="GO:0046872">
    <property type="term" value="F:metal ion binding"/>
    <property type="evidence" value="ECO:0007669"/>
    <property type="project" value="UniProtKB-UniRule"/>
</dbReference>
<dbReference type="InterPro" id="IPR050668">
    <property type="entry name" value="Cytochrome_b5"/>
</dbReference>
<dbReference type="AlphaFoldDB" id="S2JC82"/>
<reference evidence="8" key="1">
    <citation type="submission" date="2013-05" db="EMBL/GenBank/DDBJ databases">
        <title>The Genome sequence of Mucor circinelloides f. circinelloides 1006PhL.</title>
        <authorList>
            <consortium name="The Broad Institute Genomics Platform"/>
            <person name="Cuomo C."/>
            <person name="Earl A."/>
            <person name="Findley K."/>
            <person name="Lee S.C."/>
            <person name="Walker B."/>
            <person name="Young S."/>
            <person name="Zeng Q."/>
            <person name="Gargeya S."/>
            <person name="Fitzgerald M."/>
            <person name="Haas B."/>
            <person name="Abouelleil A."/>
            <person name="Allen A.W."/>
            <person name="Alvarado L."/>
            <person name="Arachchi H.M."/>
            <person name="Berlin A.M."/>
            <person name="Chapman S.B."/>
            <person name="Gainer-Dewar J."/>
            <person name="Goldberg J."/>
            <person name="Griggs A."/>
            <person name="Gujja S."/>
            <person name="Hansen M."/>
            <person name="Howarth C."/>
            <person name="Imamovic A."/>
            <person name="Ireland A."/>
            <person name="Larimer J."/>
            <person name="McCowan C."/>
            <person name="Murphy C."/>
            <person name="Pearson M."/>
            <person name="Poon T.W."/>
            <person name="Priest M."/>
            <person name="Roberts A."/>
            <person name="Saif S."/>
            <person name="Shea T."/>
            <person name="Sisk P."/>
            <person name="Sykes S."/>
            <person name="Wortman J."/>
            <person name="Nusbaum C."/>
            <person name="Birren B."/>
        </authorList>
    </citation>
    <scope>NUCLEOTIDE SEQUENCE [LARGE SCALE GENOMIC DNA]</scope>
    <source>
        <strain evidence="8">1006PhL</strain>
    </source>
</reference>
<dbReference type="PROSITE" id="PS50255">
    <property type="entry name" value="CYTOCHROME_B5_2"/>
    <property type="match status" value="1"/>
</dbReference>